<evidence type="ECO:0000256" key="1">
    <source>
        <dbReference type="SAM" id="MobiDB-lite"/>
    </source>
</evidence>
<name>A0A8X7WD28_BRACI</name>
<dbReference type="InterPro" id="IPR011989">
    <property type="entry name" value="ARM-like"/>
</dbReference>
<accession>A0A8X7WD28</accession>
<comment type="caution">
    <text evidence="2">The sequence shown here is derived from an EMBL/GenBank/DDBJ whole genome shotgun (WGS) entry which is preliminary data.</text>
</comment>
<sequence length="180" mass="19158">MIDHIILLFANTLKIASPQDGDSSISSIFISHGCESPPSASISFHHLRRSSPTKHTKNRLSNDPFGCFDCNGHGDGPVRTFRRQLEKIILDRHADTMSKMGAILASGIFDAGVPTANTAAKLPTTVLSTSVKAKAKAKKDAEQKANAEKASGTEKSVGESGSGKGKEATEKEGDSMQIMF</sequence>
<proteinExistence type="predicted"/>
<dbReference type="EMBL" id="JAAMPC010000002">
    <property type="protein sequence ID" value="KAG2328484.1"/>
    <property type="molecule type" value="Genomic_DNA"/>
</dbReference>
<organism evidence="2 3">
    <name type="scientific">Brassica carinata</name>
    <name type="common">Ethiopian mustard</name>
    <name type="synonym">Abyssinian cabbage</name>
    <dbReference type="NCBI Taxonomy" id="52824"/>
    <lineage>
        <taxon>Eukaryota</taxon>
        <taxon>Viridiplantae</taxon>
        <taxon>Streptophyta</taxon>
        <taxon>Embryophyta</taxon>
        <taxon>Tracheophyta</taxon>
        <taxon>Spermatophyta</taxon>
        <taxon>Magnoliopsida</taxon>
        <taxon>eudicotyledons</taxon>
        <taxon>Gunneridae</taxon>
        <taxon>Pentapetalae</taxon>
        <taxon>rosids</taxon>
        <taxon>malvids</taxon>
        <taxon>Brassicales</taxon>
        <taxon>Brassicaceae</taxon>
        <taxon>Brassiceae</taxon>
        <taxon>Brassica</taxon>
    </lineage>
</organism>
<feature type="compositionally biased region" description="Basic and acidic residues" evidence="1">
    <location>
        <begin position="138"/>
        <end position="147"/>
    </location>
</feature>
<reference evidence="2 3" key="1">
    <citation type="submission" date="2020-02" db="EMBL/GenBank/DDBJ databases">
        <authorList>
            <person name="Ma Q."/>
            <person name="Huang Y."/>
            <person name="Song X."/>
            <person name="Pei D."/>
        </authorList>
    </citation>
    <scope>NUCLEOTIDE SEQUENCE [LARGE SCALE GENOMIC DNA]</scope>
    <source>
        <strain evidence="2">Sxm20200214</strain>
        <tissue evidence="2">Leaf</tissue>
    </source>
</reference>
<feature type="region of interest" description="Disordered" evidence="1">
    <location>
        <begin position="137"/>
        <end position="180"/>
    </location>
</feature>
<dbReference type="Gene3D" id="1.25.10.10">
    <property type="entry name" value="Leucine-rich Repeat Variant"/>
    <property type="match status" value="1"/>
</dbReference>
<feature type="compositionally biased region" description="Low complexity" evidence="1">
    <location>
        <begin position="148"/>
        <end position="159"/>
    </location>
</feature>
<dbReference type="Proteomes" id="UP000886595">
    <property type="component" value="Unassembled WGS sequence"/>
</dbReference>
<evidence type="ECO:0000313" key="3">
    <source>
        <dbReference type="Proteomes" id="UP000886595"/>
    </source>
</evidence>
<protein>
    <submittedName>
        <fullName evidence="2">Uncharacterized protein</fullName>
    </submittedName>
</protein>
<dbReference type="AlphaFoldDB" id="A0A8X7WD28"/>
<feature type="compositionally biased region" description="Basic and acidic residues" evidence="1">
    <location>
        <begin position="164"/>
        <end position="174"/>
    </location>
</feature>
<evidence type="ECO:0000313" key="2">
    <source>
        <dbReference type="EMBL" id="KAG2328484.1"/>
    </source>
</evidence>
<keyword evidence="3" id="KW-1185">Reference proteome</keyword>
<dbReference type="OrthoDB" id="261572at2759"/>
<gene>
    <name evidence="2" type="ORF">Bca52824_011212</name>
</gene>